<evidence type="ECO:0000256" key="4">
    <source>
        <dbReference type="ARBA" id="ARBA00023125"/>
    </source>
</evidence>
<dbReference type="InterPro" id="IPR039425">
    <property type="entry name" value="RNA_pol_sigma-70-like"/>
</dbReference>
<proteinExistence type="inferred from homology"/>
<name>A0A933KXR9_9HYPH</name>
<comment type="similarity">
    <text evidence="1">Belongs to the sigma-70 factor family. ECF subfamily.</text>
</comment>
<keyword evidence="2" id="KW-0805">Transcription regulation</keyword>
<evidence type="ECO:0000256" key="5">
    <source>
        <dbReference type="ARBA" id="ARBA00023163"/>
    </source>
</evidence>
<dbReference type="Gene3D" id="1.10.10.10">
    <property type="entry name" value="Winged helix-like DNA-binding domain superfamily/Winged helix DNA-binding domain"/>
    <property type="match status" value="1"/>
</dbReference>
<accession>A0A933KXR9</accession>
<dbReference type="AlphaFoldDB" id="A0A933KXR9"/>
<keyword evidence="5" id="KW-0804">Transcription</keyword>
<dbReference type="NCBIfam" id="NF009165">
    <property type="entry name" value="PRK12512.1"/>
    <property type="match status" value="1"/>
</dbReference>
<dbReference type="PANTHER" id="PTHR43133">
    <property type="entry name" value="RNA POLYMERASE ECF-TYPE SIGMA FACTO"/>
    <property type="match status" value="1"/>
</dbReference>
<dbReference type="EMBL" id="JACRAF010000006">
    <property type="protein sequence ID" value="MBI4920579.1"/>
    <property type="molecule type" value="Genomic_DNA"/>
</dbReference>
<dbReference type="GO" id="GO:0016987">
    <property type="term" value="F:sigma factor activity"/>
    <property type="evidence" value="ECO:0007669"/>
    <property type="project" value="UniProtKB-KW"/>
</dbReference>
<sequence>MGSETCTEERLADLMRAALSGDDAAYTAFLRCAADLVRRMARRRVGEGSTILPEDIVQETLLAVHLKRHTWRAKEPILPWLMSIARYKIVDAFRRRGQRVYVSVDDLAEVLAAPVKEGEVDDARQIERAVAGLSHGQQRVVRAIAIEGRSIPETANALQMKETAVRVAFHRGLATIAARIGRQT</sequence>
<gene>
    <name evidence="8" type="ORF">HY834_02430</name>
</gene>
<dbReference type="SUPFAM" id="SSF88946">
    <property type="entry name" value="Sigma2 domain of RNA polymerase sigma factors"/>
    <property type="match status" value="1"/>
</dbReference>
<protein>
    <submittedName>
        <fullName evidence="8">Sigma-70 family RNA polymerase sigma factor</fullName>
    </submittedName>
</protein>
<keyword evidence="4" id="KW-0238">DNA-binding</keyword>
<dbReference type="InterPro" id="IPR013249">
    <property type="entry name" value="RNA_pol_sigma70_r4_t2"/>
</dbReference>
<dbReference type="InterPro" id="IPR013325">
    <property type="entry name" value="RNA_pol_sigma_r2"/>
</dbReference>
<evidence type="ECO:0000259" key="7">
    <source>
        <dbReference type="Pfam" id="PF08281"/>
    </source>
</evidence>
<dbReference type="InterPro" id="IPR013324">
    <property type="entry name" value="RNA_pol_sigma_r3/r4-like"/>
</dbReference>
<dbReference type="Proteomes" id="UP000782610">
    <property type="component" value="Unassembled WGS sequence"/>
</dbReference>
<keyword evidence="3" id="KW-0731">Sigma factor</keyword>
<dbReference type="InterPro" id="IPR036388">
    <property type="entry name" value="WH-like_DNA-bd_sf"/>
</dbReference>
<dbReference type="PANTHER" id="PTHR43133:SF58">
    <property type="entry name" value="ECF RNA POLYMERASE SIGMA FACTOR SIGD"/>
    <property type="match status" value="1"/>
</dbReference>
<dbReference type="Gene3D" id="1.10.1740.10">
    <property type="match status" value="1"/>
</dbReference>
<evidence type="ECO:0000313" key="9">
    <source>
        <dbReference type="Proteomes" id="UP000782610"/>
    </source>
</evidence>
<reference evidence="8" key="1">
    <citation type="submission" date="2020-07" db="EMBL/GenBank/DDBJ databases">
        <title>Huge and variable diversity of episymbiotic CPR bacteria and DPANN archaea in groundwater ecosystems.</title>
        <authorList>
            <person name="He C.Y."/>
            <person name="Keren R."/>
            <person name="Whittaker M."/>
            <person name="Farag I.F."/>
            <person name="Doudna J."/>
            <person name="Cate J.H.D."/>
            <person name="Banfield J.F."/>
        </authorList>
    </citation>
    <scope>NUCLEOTIDE SEQUENCE</scope>
    <source>
        <strain evidence="8">NC_groundwater_1586_Pr3_B-0.1um_66_15</strain>
    </source>
</reference>
<dbReference type="NCBIfam" id="TIGR02937">
    <property type="entry name" value="sigma70-ECF"/>
    <property type="match status" value="1"/>
</dbReference>
<dbReference type="InterPro" id="IPR014284">
    <property type="entry name" value="RNA_pol_sigma-70_dom"/>
</dbReference>
<evidence type="ECO:0000313" key="8">
    <source>
        <dbReference type="EMBL" id="MBI4920579.1"/>
    </source>
</evidence>
<dbReference type="GO" id="GO:0003677">
    <property type="term" value="F:DNA binding"/>
    <property type="evidence" value="ECO:0007669"/>
    <property type="project" value="UniProtKB-KW"/>
</dbReference>
<evidence type="ECO:0000256" key="1">
    <source>
        <dbReference type="ARBA" id="ARBA00010641"/>
    </source>
</evidence>
<dbReference type="Pfam" id="PF08281">
    <property type="entry name" value="Sigma70_r4_2"/>
    <property type="match status" value="1"/>
</dbReference>
<dbReference type="SUPFAM" id="SSF88659">
    <property type="entry name" value="Sigma3 and sigma4 domains of RNA polymerase sigma factors"/>
    <property type="match status" value="1"/>
</dbReference>
<dbReference type="Pfam" id="PF04542">
    <property type="entry name" value="Sigma70_r2"/>
    <property type="match status" value="1"/>
</dbReference>
<dbReference type="InterPro" id="IPR007627">
    <property type="entry name" value="RNA_pol_sigma70_r2"/>
</dbReference>
<feature type="domain" description="RNA polymerase sigma-70 region 2" evidence="6">
    <location>
        <begin position="34"/>
        <end position="97"/>
    </location>
</feature>
<evidence type="ECO:0000256" key="3">
    <source>
        <dbReference type="ARBA" id="ARBA00023082"/>
    </source>
</evidence>
<feature type="domain" description="RNA polymerase sigma factor 70 region 4 type 2" evidence="7">
    <location>
        <begin position="124"/>
        <end position="175"/>
    </location>
</feature>
<evidence type="ECO:0000256" key="2">
    <source>
        <dbReference type="ARBA" id="ARBA00023015"/>
    </source>
</evidence>
<organism evidence="8 9">
    <name type="scientific">Devosia nanyangense</name>
    <dbReference type="NCBI Taxonomy" id="1228055"/>
    <lineage>
        <taxon>Bacteria</taxon>
        <taxon>Pseudomonadati</taxon>
        <taxon>Pseudomonadota</taxon>
        <taxon>Alphaproteobacteria</taxon>
        <taxon>Hyphomicrobiales</taxon>
        <taxon>Devosiaceae</taxon>
        <taxon>Devosia</taxon>
    </lineage>
</organism>
<comment type="caution">
    <text evidence="8">The sequence shown here is derived from an EMBL/GenBank/DDBJ whole genome shotgun (WGS) entry which is preliminary data.</text>
</comment>
<evidence type="ECO:0000259" key="6">
    <source>
        <dbReference type="Pfam" id="PF04542"/>
    </source>
</evidence>
<dbReference type="GO" id="GO:0006352">
    <property type="term" value="P:DNA-templated transcription initiation"/>
    <property type="evidence" value="ECO:0007669"/>
    <property type="project" value="InterPro"/>
</dbReference>